<dbReference type="OrthoDB" id="10623619at2759"/>
<evidence type="ECO:0000313" key="3">
    <source>
        <dbReference type="Proteomes" id="UP000276133"/>
    </source>
</evidence>
<feature type="transmembrane region" description="Helical" evidence="1">
    <location>
        <begin position="121"/>
        <end position="142"/>
    </location>
</feature>
<protein>
    <recommendedName>
        <fullName evidence="4">Transmembrane protein</fullName>
    </recommendedName>
</protein>
<evidence type="ECO:0008006" key="4">
    <source>
        <dbReference type="Google" id="ProtNLM"/>
    </source>
</evidence>
<keyword evidence="1" id="KW-1133">Transmembrane helix</keyword>
<comment type="caution">
    <text evidence="2">The sequence shown here is derived from an EMBL/GenBank/DDBJ whole genome shotgun (WGS) entry which is preliminary data.</text>
</comment>
<feature type="transmembrane region" description="Helical" evidence="1">
    <location>
        <begin position="200"/>
        <end position="219"/>
    </location>
</feature>
<feature type="transmembrane region" description="Helical" evidence="1">
    <location>
        <begin position="163"/>
        <end position="184"/>
    </location>
</feature>
<keyword evidence="1" id="KW-0812">Transmembrane</keyword>
<sequence>MNSFRNFYNCGDTDFEKKGSKMKNRTKMREISNNLDCTATKSSKLNSKNKQFNDFVQDKINNKCIQSKFTQLKPDQIKANNSIFNDSDIVLVTPIKTNCLNIHRNCTGCIRLEILQKDCQLYAQIIQLIFCILVLSLVYLSIQKFYDLFQECDQDYCPFEMCHLNVMILSLIIMNSFTYFIIWYDYHQALKNAQEIDTRVFILLLFSGGCITGWLGFILGKLSMRFRNSMVKFGIFFSVFNLYTIGIALFFSKSIVI</sequence>
<keyword evidence="1" id="KW-0472">Membrane</keyword>
<feature type="transmembrane region" description="Helical" evidence="1">
    <location>
        <begin position="231"/>
        <end position="251"/>
    </location>
</feature>
<dbReference type="Proteomes" id="UP000276133">
    <property type="component" value="Unassembled WGS sequence"/>
</dbReference>
<evidence type="ECO:0000256" key="1">
    <source>
        <dbReference type="SAM" id="Phobius"/>
    </source>
</evidence>
<gene>
    <name evidence="2" type="ORF">BpHYR1_010130</name>
</gene>
<dbReference type="AlphaFoldDB" id="A0A3M7RA40"/>
<keyword evidence="3" id="KW-1185">Reference proteome</keyword>
<dbReference type="EMBL" id="REGN01003922">
    <property type="protein sequence ID" value="RNA20115.1"/>
    <property type="molecule type" value="Genomic_DNA"/>
</dbReference>
<organism evidence="2 3">
    <name type="scientific">Brachionus plicatilis</name>
    <name type="common">Marine rotifer</name>
    <name type="synonym">Brachionus muelleri</name>
    <dbReference type="NCBI Taxonomy" id="10195"/>
    <lineage>
        <taxon>Eukaryota</taxon>
        <taxon>Metazoa</taxon>
        <taxon>Spiralia</taxon>
        <taxon>Gnathifera</taxon>
        <taxon>Rotifera</taxon>
        <taxon>Eurotatoria</taxon>
        <taxon>Monogononta</taxon>
        <taxon>Pseudotrocha</taxon>
        <taxon>Ploima</taxon>
        <taxon>Brachionidae</taxon>
        <taxon>Brachionus</taxon>
    </lineage>
</organism>
<evidence type="ECO:0000313" key="2">
    <source>
        <dbReference type="EMBL" id="RNA20115.1"/>
    </source>
</evidence>
<name>A0A3M7RA40_BRAPC</name>
<proteinExistence type="predicted"/>
<accession>A0A3M7RA40</accession>
<reference evidence="2 3" key="1">
    <citation type="journal article" date="2018" name="Sci. Rep.">
        <title>Genomic signatures of local adaptation to the degree of environmental predictability in rotifers.</title>
        <authorList>
            <person name="Franch-Gras L."/>
            <person name="Hahn C."/>
            <person name="Garcia-Roger E.M."/>
            <person name="Carmona M.J."/>
            <person name="Serra M."/>
            <person name="Gomez A."/>
        </authorList>
    </citation>
    <scope>NUCLEOTIDE SEQUENCE [LARGE SCALE GENOMIC DNA]</scope>
    <source>
        <strain evidence="2">HYR1</strain>
    </source>
</reference>